<accession>X5MMD4</accession>
<organism evidence="2 3">
    <name type="scientific">Candidatus Phaeomarinibacter ectocarpi</name>
    <dbReference type="NCBI Taxonomy" id="1458461"/>
    <lineage>
        <taxon>Bacteria</taxon>
        <taxon>Pseudomonadati</taxon>
        <taxon>Pseudomonadota</taxon>
        <taxon>Alphaproteobacteria</taxon>
        <taxon>Hyphomicrobiales</taxon>
        <taxon>Parvibaculaceae</taxon>
        <taxon>Candidatus Phaeomarinibacter</taxon>
    </lineage>
</organism>
<dbReference type="Proteomes" id="UP000032160">
    <property type="component" value="Chromosome I"/>
</dbReference>
<sequence length="315" mass="36514">MSAHETETLSDAEHASFEHPPFEHPMDNIIVRPLDFEVEKLEPSQVVWSETSPEFAIYLNAFGVHVPYFERYLIRSMSTAKKHVTDERLRADMSAITGQEAHHAKNFLTFNKLLADRYPRVSELDERARKYFTEHAKTDSLKKLVGFTAGYETFTFLAGMIILANYEKWMQDSDPAIKALWVWHQVEEVEHGAVAFEVYKELFGDHEWYRKYMILTALTHIGKEALAAYFHMARVEGYFKNPVSAVKATWFVFATFGQMVWHSLPTFSSRYHPRVHPLATTKQNKIAVAWRRYLKKGGDVLTIDRAKMKEIIGFG</sequence>
<dbReference type="EMBL" id="HG966617">
    <property type="protein sequence ID" value="CDO60295.1"/>
    <property type="molecule type" value="Genomic_DNA"/>
</dbReference>
<proteinExistence type="predicted"/>
<gene>
    <name evidence="2" type="ORF">BN1012_Phect2082</name>
</gene>
<reference evidence="2 3" key="1">
    <citation type="journal article" date="2014" name="Front. Genet.">
        <title>Genome and metabolic network of "Candidatus Phaeomarinobacter ectocarpi" Ec32, a new candidate genus of Alphaproteobacteria frequently associated with brown algae.</title>
        <authorList>
            <person name="Dittami S.M."/>
            <person name="Barbeyron T."/>
            <person name="Boyen C."/>
            <person name="Cambefort J."/>
            <person name="Collet G."/>
            <person name="Delage L."/>
            <person name="Gobet A."/>
            <person name="Groisillier A."/>
            <person name="Leblanc C."/>
            <person name="Michel G."/>
            <person name="Scornet D."/>
            <person name="Siegel A."/>
            <person name="Tapia J.E."/>
            <person name="Tonon T."/>
        </authorList>
    </citation>
    <scope>NUCLEOTIDE SEQUENCE [LARGE SCALE GENOMIC DNA]</scope>
    <source>
        <strain evidence="2 3">Ec32</strain>
    </source>
</reference>
<dbReference type="OrthoDB" id="4760165at2"/>
<dbReference type="Pfam" id="PF10118">
    <property type="entry name" value="Metal_hydrol"/>
    <property type="match status" value="1"/>
</dbReference>
<protein>
    <recommendedName>
        <fullName evidence="4">Metal-dependent hydrolase</fullName>
    </recommendedName>
</protein>
<dbReference type="InterPro" id="IPR009078">
    <property type="entry name" value="Ferritin-like_SF"/>
</dbReference>
<evidence type="ECO:0008006" key="4">
    <source>
        <dbReference type="Google" id="ProtNLM"/>
    </source>
</evidence>
<dbReference type="SUPFAM" id="SSF47240">
    <property type="entry name" value="Ferritin-like"/>
    <property type="match status" value="1"/>
</dbReference>
<dbReference type="KEGG" id="pect:BN1012_Phect2082"/>
<evidence type="ECO:0000313" key="2">
    <source>
        <dbReference type="EMBL" id="CDO60295.1"/>
    </source>
</evidence>
<dbReference type="InterPro" id="IPR016516">
    <property type="entry name" value="UCP07580"/>
</dbReference>
<keyword evidence="3" id="KW-1185">Reference proteome</keyword>
<dbReference type="HOGENOM" id="CLU_881903_0_0_5"/>
<feature type="region of interest" description="Disordered" evidence="1">
    <location>
        <begin position="1"/>
        <end position="23"/>
    </location>
</feature>
<dbReference type="STRING" id="1458461.BN1012_Phect2082"/>
<name>X5MMD4_9HYPH</name>
<dbReference type="PANTHER" id="PTHR39456:SF1">
    <property type="entry name" value="METAL-DEPENDENT HYDROLASE"/>
    <property type="match status" value="1"/>
</dbReference>
<dbReference type="AlphaFoldDB" id="X5MMD4"/>
<dbReference type="RefSeq" id="WP_043948395.1">
    <property type="nucleotide sequence ID" value="NZ_HG966617.1"/>
</dbReference>
<evidence type="ECO:0000256" key="1">
    <source>
        <dbReference type="SAM" id="MobiDB-lite"/>
    </source>
</evidence>
<evidence type="ECO:0000313" key="3">
    <source>
        <dbReference type="Proteomes" id="UP000032160"/>
    </source>
</evidence>
<dbReference type="PANTHER" id="PTHR39456">
    <property type="entry name" value="METAL-DEPENDENT HYDROLASE"/>
    <property type="match status" value="1"/>
</dbReference>